<name>A0A091PIT0_HALAL</name>
<feature type="non-terminal residue" evidence="1">
    <location>
        <position position="1"/>
    </location>
</feature>
<protein>
    <submittedName>
        <fullName evidence="1">Uncharacterized protein</fullName>
    </submittedName>
</protein>
<reference evidence="1 2" key="1">
    <citation type="submission" date="2014-04" db="EMBL/GenBank/DDBJ databases">
        <title>Genome evolution of avian class.</title>
        <authorList>
            <person name="Zhang G."/>
            <person name="Li C."/>
        </authorList>
    </citation>
    <scope>NUCLEOTIDE SEQUENCE [LARGE SCALE GENOMIC DNA]</scope>
    <source>
        <strain evidence="1">BGI_N329</strain>
    </source>
</reference>
<proteinExistence type="predicted"/>
<dbReference type="EMBL" id="KK659517">
    <property type="protein sequence ID" value="KFQ07261.1"/>
    <property type="molecule type" value="Genomic_DNA"/>
</dbReference>
<dbReference type="AlphaFoldDB" id="A0A091PIT0"/>
<gene>
    <name evidence="1" type="ORF">N329_01924</name>
</gene>
<evidence type="ECO:0000313" key="2">
    <source>
        <dbReference type="Proteomes" id="UP000054379"/>
    </source>
</evidence>
<accession>A0A091PIT0</accession>
<organism evidence="1 2">
    <name type="scientific">Haliaeetus albicilla</name>
    <name type="common">White-tailed sea-eagle</name>
    <name type="synonym">Falco albicilla</name>
    <dbReference type="NCBI Taxonomy" id="8969"/>
    <lineage>
        <taxon>Eukaryota</taxon>
        <taxon>Metazoa</taxon>
        <taxon>Chordata</taxon>
        <taxon>Craniata</taxon>
        <taxon>Vertebrata</taxon>
        <taxon>Euteleostomi</taxon>
        <taxon>Archelosauria</taxon>
        <taxon>Archosauria</taxon>
        <taxon>Dinosauria</taxon>
        <taxon>Saurischia</taxon>
        <taxon>Theropoda</taxon>
        <taxon>Coelurosauria</taxon>
        <taxon>Aves</taxon>
        <taxon>Neognathae</taxon>
        <taxon>Neoaves</taxon>
        <taxon>Telluraves</taxon>
        <taxon>Accipitrimorphae</taxon>
        <taxon>Accipitriformes</taxon>
        <taxon>Accipitridae</taxon>
        <taxon>Accipitrinae</taxon>
        <taxon>Haliaeetus</taxon>
    </lineage>
</organism>
<sequence length="55" mass="6646">NGHTLKHRRFPLNIRKHFFTLRVTERWHKLPRKVVEFPSLQILKICLDTILGNQV</sequence>
<feature type="non-terminal residue" evidence="1">
    <location>
        <position position="55"/>
    </location>
</feature>
<evidence type="ECO:0000313" key="1">
    <source>
        <dbReference type="EMBL" id="KFQ07261.1"/>
    </source>
</evidence>
<dbReference type="Proteomes" id="UP000054379">
    <property type="component" value="Unassembled WGS sequence"/>
</dbReference>